<keyword evidence="5" id="KW-0862">Zinc</keyword>
<dbReference type="PROSITE" id="PS00759">
    <property type="entry name" value="ARGE_DAPE_CPG2_2"/>
    <property type="match status" value="1"/>
</dbReference>
<dbReference type="GO" id="GO:0046872">
    <property type="term" value="F:metal ion binding"/>
    <property type="evidence" value="ECO:0007669"/>
    <property type="project" value="UniProtKB-KW"/>
</dbReference>
<dbReference type="AlphaFoldDB" id="S7U976"/>
<dbReference type="InterPro" id="IPR002933">
    <property type="entry name" value="Peptidase_M20"/>
</dbReference>
<comment type="caution">
    <text evidence="7">The sequence shown here is derived from an EMBL/GenBank/DDBJ whole genome shotgun (WGS) entry which is preliminary data.</text>
</comment>
<keyword evidence="8" id="KW-1185">Reference proteome</keyword>
<dbReference type="SUPFAM" id="SSF53187">
    <property type="entry name" value="Zn-dependent exopeptidases"/>
    <property type="match status" value="1"/>
</dbReference>
<dbReference type="eggNOG" id="COG0624">
    <property type="taxonomic scope" value="Bacteria"/>
</dbReference>
<dbReference type="Gene3D" id="3.30.70.360">
    <property type="match status" value="1"/>
</dbReference>
<evidence type="ECO:0000256" key="5">
    <source>
        <dbReference type="ARBA" id="ARBA00022833"/>
    </source>
</evidence>
<dbReference type="Proteomes" id="UP000014975">
    <property type="component" value="Unassembled WGS sequence"/>
</dbReference>
<dbReference type="CDD" id="cd08659">
    <property type="entry name" value="M20_ArgE_DapE-like"/>
    <property type="match status" value="1"/>
</dbReference>
<dbReference type="PANTHER" id="PTHR43808:SF8">
    <property type="entry name" value="PEPTIDASE M20 DIMERISATION DOMAIN-CONTAINING PROTEIN"/>
    <property type="match status" value="1"/>
</dbReference>
<evidence type="ECO:0000313" key="7">
    <source>
        <dbReference type="EMBL" id="EPR30504.1"/>
    </source>
</evidence>
<comment type="cofactor">
    <cofactor evidence="1">
        <name>Zn(2+)</name>
        <dbReference type="ChEBI" id="CHEBI:29105"/>
    </cofactor>
</comment>
<evidence type="ECO:0000256" key="4">
    <source>
        <dbReference type="ARBA" id="ARBA00022801"/>
    </source>
</evidence>
<dbReference type="RefSeq" id="WP_020887923.1">
    <property type="nucleotide sequence ID" value="NZ_ATHI01000031.1"/>
</dbReference>
<evidence type="ECO:0000259" key="6">
    <source>
        <dbReference type="Pfam" id="PF07687"/>
    </source>
</evidence>
<dbReference type="OrthoDB" id="5443984at2"/>
<dbReference type="Gene3D" id="3.40.630.10">
    <property type="entry name" value="Zn peptidases"/>
    <property type="match status" value="1"/>
</dbReference>
<name>S7U976_9BACT</name>
<comment type="similarity">
    <text evidence="2">Belongs to the peptidase M20A family.</text>
</comment>
<dbReference type="InterPro" id="IPR036264">
    <property type="entry name" value="Bact_exopeptidase_dim_dom"/>
</dbReference>
<proteinExistence type="inferred from homology"/>
<dbReference type="Pfam" id="PF07687">
    <property type="entry name" value="M20_dimer"/>
    <property type="match status" value="1"/>
</dbReference>
<evidence type="ECO:0000313" key="8">
    <source>
        <dbReference type="Proteomes" id="UP000014975"/>
    </source>
</evidence>
<feature type="domain" description="Peptidase M20 dimerisation" evidence="6">
    <location>
        <begin position="175"/>
        <end position="274"/>
    </location>
</feature>
<keyword evidence="4" id="KW-0378">Hydrolase</keyword>
<dbReference type="Pfam" id="PF01546">
    <property type="entry name" value="Peptidase_M20"/>
    <property type="match status" value="1"/>
</dbReference>
<dbReference type="InterPro" id="IPR001261">
    <property type="entry name" value="ArgE/DapE_CS"/>
</dbReference>
<accession>S7U976</accession>
<dbReference type="InterPro" id="IPR011650">
    <property type="entry name" value="Peptidase_M20_dimer"/>
</dbReference>
<evidence type="ECO:0000256" key="1">
    <source>
        <dbReference type="ARBA" id="ARBA00001947"/>
    </source>
</evidence>
<evidence type="ECO:0000256" key="3">
    <source>
        <dbReference type="ARBA" id="ARBA00022723"/>
    </source>
</evidence>
<sequence>MARIPDPLELAQALVRLDTCNPPGREEEAADLCANLLESAGFTVARHAFAPGRVSVVAELAAPDMESCLCLSGHLDTVPIGPDTWARPPLCGEVAHGRLWGRGSADMKSGVAALVVAALRAATRGPFVKGLRVVLSAGEENGLEGAKYLENLPGVLGGAKAVVVCEPTGCDLLLGHKGVLWVTGEAKGRAAHGSMPEKGENALYKACEAALKLRGTFDGHPGHVIMGRPSISVNIMHAGHKVNVVPDLAEIEMDVRIVPGQGRAAVVSQLSNRCQGLCEVTLRDGYPPVWTEPDNAFARLAAEVAREITGRDHPPAAATYFTDGSVLARAYPGAGVTLFGPGEPEACHSTDESCPVDQIDTAARFYEALALRYLS</sequence>
<evidence type="ECO:0000256" key="2">
    <source>
        <dbReference type="ARBA" id="ARBA00006247"/>
    </source>
</evidence>
<reference evidence="7 8" key="1">
    <citation type="journal article" date="2013" name="Genome Announc.">
        <title>Draft genome sequences for three mercury-methylating, sulfate-reducing bacteria.</title>
        <authorList>
            <person name="Brown S.D."/>
            <person name="Hurt R.A.Jr."/>
            <person name="Gilmour C.C."/>
            <person name="Elias D.A."/>
        </authorList>
    </citation>
    <scope>NUCLEOTIDE SEQUENCE [LARGE SCALE GENOMIC DNA]</scope>
    <source>
        <strain evidence="7 8">DSM 16529</strain>
    </source>
</reference>
<dbReference type="PANTHER" id="PTHR43808">
    <property type="entry name" value="ACETYLORNITHINE DEACETYLASE"/>
    <property type="match status" value="1"/>
</dbReference>
<protein>
    <submittedName>
        <fullName evidence="7">Peptidase M20</fullName>
    </submittedName>
</protein>
<dbReference type="STRING" id="1121439.dsat_1226"/>
<keyword evidence="3" id="KW-0479">Metal-binding</keyword>
<organism evidence="7 8">
    <name type="scientific">Alkalidesulfovibrio alkalitolerans DSM 16529</name>
    <dbReference type="NCBI Taxonomy" id="1121439"/>
    <lineage>
        <taxon>Bacteria</taxon>
        <taxon>Pseudomonadati</taxon>
        <taxon>Thermodesulfobacteriota</taxon>
        <taxon>Desulfovibrionia</taxon>
        <taxon>Desulfovibrionales</taxon>
        <taxon>Desulfovibrionaceae</taxon>
        <taxon>Alkalidesulfovibrio</taxon>
    </lineage>
</organism>
<gene>
    <name evidence="7" type="ORF">dsat_1226</name>
</gene>
<dbReference type="EMBL" id="ATHI01000031">
    <property type="protein sequence ID" value="EPR30504.1"/>
    <property type="molecule type" value="Genomic_DNA"/>
</dbReference>
<dbReference type="GO" id="GO:0016787">
    <property type="term" value="F:hydrolase activity"/>
    <property type="evidence" value="ECO:0007669"/>
    <property type="project" value="UniProtKB-KW"/>
</dbReference>
<dbReference type="InterPro" id="IPR050072">
    <property type="entry name" value="Peptidase_M20A"/>
</dbReference>
<dbReference type="SUPFAM" id="SSF55031">
    <property type="entry name" value="Bacterial exopeptidase dimerisation domain"/>
    <property type="match status" value="1"/>
</dbReference>
<dbReference type="PATRIC" id="fig|1121439.3.peg.2610"/>